<dbReference type="OrthoDB" id="4069039at2759"/>
<dbReference type="EMBL" id="CP059270">
    <property type="protein sequence ID" value="QLQ80068.1"/>
    <property type="molecule type" value="Genomic_DNA"/>
</dbReference>
<evidence type="ECO:0000313" key="2">
    <source>
        <dbReference type="EMBL" id="QLQ80068.1"/>
    </source>
</evidence>
<protein>
    <submittedName>
        <fullName evidence="2">Uncharacterized protein</fullName>
    </submittedName>
</protein>
<proteinExistence type="predicted"/>
<name>A0A7H9HQP3_9SACH</name>
<dbReference type="Pfam" id="PF17322">
    <property type="entry name" value="DUF5364"/>
    <property type="match status" value="1"/>
</dbReference>
<feature type="region of interest" description="Disordered" evidence="1">
    <location>
        <begin position="1"/>
        <end position="64"/>
    </location>
</feature>
<sequence length="184" mass="21351">MDPYSLKRDNRKKFQDKQRLKHRHATPSDRKYRSLKFQENQNEKKETEDEDQEEVQVPSNEYRYHEDITMTFEHPAELERDFKASKKVREILRSKQEREEPLDVLCSTNETVTTKSLHSMAVDDLNGILGGQTAPSSRGFDEPLRRTGPTPHKNSSKIAEKAKTPLPAVPDELQSEQDFLDGLI</sequence>
<dbReference type="Proteomes" id="UP000510647">
    <property type="component" value="Chromosome 4"/>
</dbReference>
<feature type="compositionally biased region" description="Acidic residues" evidence="1">
    <location>
        <begin position="173"/>
        <end position="184"/>
    </location>
</feature>
<evidence type="ECO:0000313" key="3">
    <source>
        <dbReference type="Proteomes" id="UP000510647"/>
    </source>
</evidence>
<evidence type="ECO:0000256" key="1">
    <source>
        <dbReference type="SAM" id="MobiDB-lite"/>
    </source>
</evidence>
<accession>A0A7H9HQP3</accession>
<organism evidence="2 3">
    <name type="scientific">Torulaspora globosa</name>
    <dbReference type="NCBI Taxonomy" id="48254"/>
    <lineage>
        <taxon>Eukaryota</taxon>
        <taxon>Fungi</taxon>
        <taxon>Dikarya</taxon>
        <taxon>Ascomycota</taxon>
        <taxon>Saccharomycotina</taxon>
        <taxon>Saccharomycetes</taxon>
        <taxon>Saccharomycetales</taxon>
        <taxon>Saccharomycetaceae</taxon>
        <taxon>Torulaspora</taxon>
    </lineage>
</organism>
<keyword evidence="3" id="KW-1185">Reference proteome</keyword>
<reference evidence="2 3" key="1">
    <citation type="submission" date="2020-06" db="EMBL/GenBank/DDBJ databases">
        <title>The yeast mating-type switching endonuclease HO is a domesticated member of an unorthodox homing genetic element family.</title>
        <authorList>
            <person name="Coughlan A.Y."/>
            <person name="Lombardi L."/>
            <person name="Braun-Galleani S."/>
            <person name="Martos A.R."/>
            <person name="Galeote V."/>
            <person name="Bigey F."/>
            <person name="Dequin S."/>
            <person name="Byrne K.P."/>
            <person name="Wolfe K.H."/>
        </authorList>
    </citation>
    <scope>NUCLEOTIDE SEQUENCE [LARGE SCALE GENOMIC DNA]</scope>
    <source>
        <strain evidence="2 3">CBS2947</strain>
    </source>
</reference>
<dbReference type="InterPro" id="IPR035303">
    <property type="entry name" value="DUF5364"/>
</dbReference>
<feature type="compositionally biased region" description="Basic and acidic residues" evidence="1">
    <location>
        <begin position="1"/>
        <end position="18"/>
    </location>
</feature>
<feature type="region of interest" description="Disordered" evidence="1">
    <location>
        <begin position="128"/>
        <end position="184"/>
    </location>
</feature>
<dbReference type="AlphaFoldDB" id="A0A7H9HQP3"/>
<gene>
    <name evidence="2" type="ORF">HG537_0D00680</name>
</gene>